<dbReference type="SUPFAM" id="SSF55729">
    <property type="entry name" value="Acyl-CoA N-acyltransferases (Nat)"/>
    <property type="match status" value="1"/>
</dbReference>
<dbReference type="Pfam" id="PF23209">
    <property type="entry name" value="IDM1_C"/>
    <property type="match status" value="1"/>
</dbReference>
<sequence>MAYELRERKQKKIIDSSNSETESSDSDPDYTRTAPRTNTLDCTDSPKQDGVILSFLAQSSDYPRKPRSQITRDRMGISSPKHTGETSQPKRVVLALAAPNTNLNVPHWQSRGRPSRKRTNEEMEDQSGVAVETSTPRRTASLYPPTARSLKKNKKRVRTILSWLINSKVVGKNEEVHYMDSTRKSVLATGKITRRGIFCTCCNKKMTVCDFGAHKNPKSLILERPYKDMVLPKKDLTLLKCQIIHWNKPGQLSRRGFNEFIPKRSSGDSNDDACLICADGGDLICCDNCPSTFHPSCMDMQGIPPGAWLCPHCICKYCGVQWGDGTDLFTCSMCEKKYHWRCCPENGVLDLNSSELYCGHSCRKIHEKLKSLVGVRDRVADKVSWTLLKQMDVDLESASSPDSHYIVECNSKIAVAYGLFDEAFNKIIDRHTRIDVIQSVVFSRPSNLTRLNFQGFYTAILEESDEILCAATLRIHGSKIAEMPFVATQAGCRRQGNWKKLRKAIKSFLRSLGVENLVIPSVVDLVERWKKLGFEPLDHDLMKEIPCFNTLMFHGTQRLNKKLKKKTPGSDVNPEPEIGGIKRLNVDLNEESRD</sequence>
<dbReference type="PANTHER" id="PTHR46309:SF5">
    <property type="entry name" value="GNAT FAMILY ACETYLTRANSFERASE"/>
    <property type="match status" value="1"/>
</dbReference>
<name>A0AAD7P7G5_QUISA</name>
<protein>
    <submittedName>
        <fullName evidence="9">Acyl-CoA N-acyltransferase with RING/FYVE/PHD-type zinc finger protein</fullName>
    </submittedName>
</protein>
<dbReference type="GO" id="GO:0005634">
    <property type="term" value="C:nucleus"/>
    <property type="evidence" value="ECO:0007669"/>
    <property type="project" value="UniProtKB-SubCell"/>
</dbReference>
<feature type="domain" description="PHD-type" evidence="8">
    <location>
        <begin position="271"/>
        <end position="316"/>
    </location>
</feature>
<comment type="subcellular location">
    <subcellularLocation>
        <location evidence="1">Nucleus</location>
    </subcellularLocation>
</comment>
<dbReference type="GO" id="GO:0006357">
    <property type="term" value="P:regulation of transcription by RNA polymerase II"/>
    <property type="evidence" value="ECO:0007669"/>
    <property type="project" value="TreeGrafter"/>
</dbReference>
<dbReference type="InterPro" id="IPR001965">
    <property type="entry name" value="Znf_PHD"/>
</dbReference>
<keyword evidence="4" id="KW-0862">Zinc</keyword>
<reference evidence="9" key="1">
    <citation type="journal article" date="2023" name="Science">
        <title>Elucidation of the pathway for biosynthesis of saponin adjuvants from the soapbark tree.</title>
        <authorList>
            <person name="Reed J."/>
            <person name="Orme A."/>
            <person name="El-Demerdash A."/>
            <person name="Owen C."/>
            <person name="Martin L.B.B."/>
            <person name="Misra R.C."/>
            <person name="Kikuchi S."/>
            <person name="Rejzek M."/>
            <person name="Martin A.C."/>
            <person name="Harkess A."/>
            <person name="Leebens-Mack J."/>
            <person name="Louveau T."/>
            <person name="Stephenson M.J."/>
            <person name="Osbourn A."/>
        </authorList>
    </citation>
    <scope>NUCLEOTIDE SEQUENCE</scope>
    <source>
        <strain evidence="9">S10</strain>
    </source>
</reference>
<keyword evidence="10" id="KW-1185">Reference proteome</keyword>
<dbReference type="GO" id="GO:0008270">
    <property type="term" value="F:zinc ion binding"/>
    <property type="evidence" value="ECO:0007669"/>
    <property type="project" value="UniProtKB-KW"/>
</dbReference>
<dbReference type="InterPro" id="IPR042163">
    <property type="entry name" value="PHF12"/>
</dbReference>
<evidence type="ECO:0000256" key="5">
    <source>
        <dbReference type="ARBA" id="ARBA00023242"/>
    </source>
</evidence>
<evidence type="ECO:0000313" key="9">
    <source>
        <dbReference type="EMBL" id="KAJ7944699.1"/>
    </source>
</evidence>
<dbReference type="Gene3D" id="3.30.40.10">
    <property type="entry name" value="Zinc/RING finger domain, C3HC4 (zinc finger)"/>
    <property type="match status" value="1"/>
</dbReference>
<proteinExistence type="predicted"/>
<feature type="region of interest" description="Disordered" evidence="7">
    <location>
        <begin position="564"/>
        <end position="594"/>
    </location>
</feature>
<dbReference type="InterPro" id="IPR032308">
    <property type="entry name" value="TDBD"/>
</dbReference>
<dbReference type="Proteomes" id="UP001163823">
    <property type="component" value="Chromosome 14"/>
</dbReference>
<comment type="caution">
    <text evidence="9">The sequence shown here is derived from an EMBL/GenBank/DDBJ whole genome shotgun (WGS) entry which is preliminary data.</text>
</comment>
<dbReference type="CDD" id="cd15567">
    <property type="entry name" value="PHD4_NSD"/>
    <property type="match status" value="1"/>
</dbReference>
<organism evidence="9 10">
    <name type="scientific">Quillaja saponaria</name>
    <name type="common">Soap bark tree</name>
    <dbReference type="NCBI Taxonomy" id="32244"/>
    <lineage>
        <taxon>Eukaryota</taxon>
        <taxon>Viridiplantae</taxon>
        <taxon>Streptophyta</taxon>
        <taxon>Embryophyta</taxon>
        <taxon>Tracheophyta</taxon>
        <taxon>Spermatophyta</taxon>
        <taxon>Magnoliopsida</taxon>
        <taxon>eudicotyledons</taxon>
        <taxon>Gunneridae</taxon>
        <taxon>Pentapetalae</taxon>
        <taxon>rosids</taxon>
        <taxon>fabids</taxon>
        <taxon>Fabales</taxon>
        <taxon>Quillajaceae</taxon>
        <taxon>Quillaja</taxon>
    </lineage>
</organism>
<dbReference type="SMART" id="SM00249">
    <property type="entry name" value="PHD"/>
    <property type="match status" value="2"/>
</dbReference>
<accession>A0AAD7P7G5</accession>
<dbReference type="Pfam" id="PF00628">
    <property type="entry name" value="PHD"/>
    <property type="match status" value="1"/>
</dbReference>
<dbReference type="Pfam" id="PF16135">
    <property type="entry name" value="TDBD"/>
    <property type="match status" value="1"/>
</dbReference>
<evidence type="ECO:0000313" key="10">
    <source>
        <dbReference type="Proteomes" id="UP001163823"/>
    </source>
</evidence>
<keyword evidence="5" id="KW-0539">Nucleus</keyword>
<dbReference type="SUPFAM" id="SSF57903">
    <property type="entry name" value="FYVE/PHD zinc finger"/>
    <property type="match status" value="1"/>
</dbReference>
<evidence type="ECO:0000256" key="2">
    <source>
        <dbReference type="ARBA" id="ARBA00022723"/>
    </source>
</evidence>
<evidence type="ECO:0000256" key="1">
    <source>
        <dbReference type="ARBA" id="ARBA00004123"/>
    </source>
</evidence>
<dbReference type="InterPro" id="IPR019787">
    <property type="entry name" value="Znf_PHD-finger"/>
</dbReference>
<evidence type="ECO:0000256" key="6">
    <source>
        <dbReference type="PROSITE-ProRule" id="PRU00146"/>
    </source>
</evidence>
<dbReference type="PROSITE" id="PS50016">
    <property type="entry name" value="ZF_PHD_2"/>
    <property type="match status" value="1"/>
</dbReference>
<keyword evidence="3 6" id="KW-0863">Zinc-finger</keyword>
<dbReference type="EMBL" id="JARAOO010000014">
    <property type="protein sequence ID" value="KAJ7944699.1"/>
    <property type="molecule type" value="Genomic_DNA"/>
</dbReference>
<gene>
    <name evidence="9" type="ORF">O6P43_034049</name>
</gene>
<evidence type="ECO:0000256" key="7">
    <source>
        <dbReference type="SAM" id="MobiDB-lite"/>
    </source>
</evidence>
<dbReference type="InterPro" id="IPR011011">
    <property type="entry name" value="Znf_FYVE_PHD"/>
</dbReference>
<keyword evidence="2" id="KW-0479">Metal-binding</keyword>
<dbReference type="AlphaFoldDB" id="A0AAD7P7G5"/>
<dbReference type="KEGG" id="qsa:O6P43_034049"/>
<feature type="region of interest" description="Disordered" evidence="7">
    <location>
        <begin position="1"/>
        <end position="149"/>
    </location>
</feature>
<dbReference type="InterPro" id="IPR013083">
    <property type="entry name" value="Znf_RING/FYVE/PHD"/>
</dbReference>
<dbReference type="InterPro" id="IPR016181">
    <property type="entry name" value="Acyl_CoA_acyltransferase"/>
</dbReference>
<evidence type="ECO:0000256" key="3">
    <source>
        <dbReference type="ARBA" id="ARBA00022771"/>
    </source>
</evidence>
<dbReference type="PANTHER" id="PTHR46309">
    <property type="entry name" value="PHD FINGER PROTEIN 12"/>
    <property type="match status" value="1"/>
</dbReference>
<evidence type="ECO:0000259" key="8">
    <source>
        <dbReference type="PROSITE" id="PS50016"/>
    </source>
</evidence>
<dbReference type="Gene3D" id="3.40.630.30">
    <property type="match status" value="1"/>
</dbReference>
<dbReference type="GO" id="GO:0003714">
    <property type="term" value="F:transcription corepressor activity"/>
    <property type="evidence" value="ECO:0007669"/>
    <property type="project" value="InterPro"/>
</dbReference>
<evidence type="ECO:0000256" key="4">
    <source>
        <dbReference type="ARBA" id="ARBA00022833"/>
    </source>
</evidence>
<dbReference type="InterPro" id="IPR056511">
    <property type="entry name" value="IDM1_C"/>
</dbReference>